<dbReference type="PROSITE" id="PS50110">
    <property type="entry name" value="RESPONSE_REGULATORY"/>
    <property type="match status" value="1"/>
</dbReference>
<gene>
    <name evidence="4" type="ORF">ETSY1_20780</name>
</gene>
<keyword evidence="5" id="KW-1185">Reference proteome</keyword>
<dbReference type="GO" id="GO:0000160">
    <property type="term" value="P:phosphorelay signal transduction system"/>
    <property type="evidence" value="ECO:0007669"/>
    <property type="project" value="InterPro"/>
</dbReference>
<sequence length="77" mass="8668">EPLIPYLCDVIILDQYMPEFDGEEVAATIRRISNDIPLIAITSDDNLKSHLIDQGFSAVILKPLHGDEVLEVINMYL</sequence>
<evidence type="ECO:0000256" key="2">
    <source>
        <dbReference type="PROSITE-ProRule" id="PRU00169"/>
    </source>
</evidence>
<dbReference type="Gene3D" id="3.40.50.2300">
    <property type="match status" value="1"/>
</dbReference>
<dbReference type="AlphaFoldDB" id="W4LJS4"/>
<dbReference type="InterPro" id="IPR050595">
    <property type="entry name" value="Bact_response_regulator"/>
</dbReference>
<name>W4LJS4_ENTF1</name>
<dbReference type="SUPFAM" id="SSF52172">
    <property type="entry name" value="CheY-like"/>
    <property type="match status" value="1"/>
</dbReference>
<evidence type="ECO:0000313" key="4">
    <source>
        <dbReference type="EMBL" id="ETW97950.1"/>
    </source>
</evidence>
<dbReference type="PANTHER" id="PTHR44591:SF3">
    <property type="entry name" value="RESPONSE REGULATORY DOMAIN-CONTAINING PROTEIN"/>
    <property type="match status" value="1"/>
</dbReference>
<dbReference type="HOGENOM" id="CLU_2627516_0_0_7"/>
<dbReference type="Pfam" id="PF00072">
    <property type="entry name" value="Response_reg"/>
    <property type="match status" value="1"/>
</dbReference>
<feature type="non-terminal residue" evidence="4">
    <location>
        <position position="1"/>
    </location>
</feature>
<feature type="domain" description="Response regulatory" evidence="3">
    <location>
        <begin position="1"/>
        <end position="77"/>
    </location>
</feature>
<dbReference type="InterPro" id="IPR001789">
    <property type="entry name" value="Sig_transdc_resp-reg_receiver"/>
</dbReference>
<proteinExistence type="predicted"/>
<accession>W4LJS4</accession>
<evidence type="ECO:0000259" key="3">
    <source>
        <dbReference type="PROSITE" id="PS50110"/>
    </source>
</evidence>
<dbReference type="Proteomes" id="UP000019141">
    <property type="component" value="Unassembled WGS sequence"/>
</dbReference>
<organism evidence="4 5">
    <name type="scientific">Entotheonella factor</name>
    <dbReference type="NCBI Taxonomy" id="1429438"/>
    <lineage>
        <taxon>Bacteria</taxon>
        <taxon>Pseudomonadati</taxon>
        <taxon>Nitrospinota/Tectimicrobiota group</taxon>
        <taxon>Candidatus Tectimicrobiota</taxon>
        <taxon>Candidatus Entotheonellia</taxon>
        <taxon>Candidatus Entotheonellales</taxon>
        <taxon>Candidatus Entotheonellaceae</taxon>
        <taxon>Candidatus Entotheonella</taxon>
    </lineage>
</organism>
<dbReference type="CDD" id="cd00156">
    <property type="entry name" value="REC"/>
    <property type="match status" value="1"/>
</dbReference>
<protein>
    <recommendedName>
        <fullName evidence="3">Response regulatory domain-containing protein</fullName>
    </recommendedName>
</protein>
<evidence type="ECO:0000256" key="1">
    <source>
        <dbReference type="ARBA" id="ARBA00022553"/>
    </source>
</evidence>
<dbReference type="EMBL" id="AZHW01000600">
    <property type="protein sequence ID" value="ETW97950.1"/>
    <property type="molecule type" value="Genomic_DNA"/>
</dbReference>
<dbReference type="PANTHER" id="PTHR44591">
    <property type="entry name" value="STRESS RESPONSE REGULATOR PROTEIN 1"/>
    <property type="match status" value="1"/>
</dbReference>
<keyword evidence="1 2" id="KW-0597">Phosphoprotein</keyword>
<feature type="modified residue" description="4-aspartylphosphate" evidence="2">
    <location>
        <position position="14"/>
    </location>
</feature>
<reference evidence="4 5" key="1">
    <citation type="journal article" date="2014" name="Nature">
        <title>An environmental bacterial taxon with a large and distinct metabolic repertoire.</title>
        <authorList>
            <person name="Wilson M.C."/>
            <person name="Mori T."/>
            <person name="Ruckert C."/>
            <person name="Uria A.R."/>
            <person name="Helf M.J."/>
            <person name="Takada K."/>
            <person name="Gernert C."/>
            <person name="Steffens U.A."/>
            <person name="Heycke N."/>
            <person name="Schmitt S."/>
            <person name="Rinke C."/>
            <person name="Helfrich E.J."/>
            <person name="Brachmann A.O."/>
            <person name="Gurgui C."/>
            <person name="Wakimoto T."/>
            <person name="Kracht M."/>
            <person name="Crusemann M."/>
            <person name="Hentschel U."/>
            <person name="Abe I."/>
            <person name="Matsunaga S."/>
            <person name="Kalinowski J."/>
            <person name="Takeyama H."/>
            <person name="Piel J."/>
        </authorList>
    </citation>
    <scope>NUCLEOTIDE SEQUENCE [LARGE SCALE GENOMIC DNA]</scope>
    <source>
        <strain evidence="5">TSY1</strain>
    </source>
</reference>
<comment type="caution">
    <text evidence="4">The sequence shown here is derived from an EMBL/GenBank/DDBJ whole genome shotgun (WGS) entry which is preliminary data.</text>
</comment>
<evidence type="ECO:0000313" key="5">
    <source>
        <dbReference type="Proteomes" id="UP000019141"/>
    </source>
</evidence>
<dbReference type="InterPro" id="IPR011006">
    <property type="entry name" value="CheY-like_superfamily"/>
</dbReference>